<keyword evidence="2" id="KW-0964">Secreted</keyword>
<evidence type="ECO:0000313" key="6">
    <source>
        <dbReference type="Proteomes" id="UP000887013"/>
    </source>
</evidence>
<dbReference type="GO" id="GO:0090729">
    <property type="term" value="F:toxin activity"/>
    <property type="evidence" value="ECO:0007669"/>
    <property type="project" value="InterPro"/>
</dbReference>
<organism evidence="5 6">
    <name type="scientific">Nephila pilipes</name>
    <name type="common">Giant wood spider</name>
    <name type="synonym">Nephila maculata</name>
    <dbReference type="NCBI Taxonomy" id="299642"/>
    <lineage>
        <taxon>Eukaryota</taxon>
        <taxon>Metazoa</taxon>
        <taxon>Ecdysozoa</taxon>
        <taxon>Arthropoda</taxon>
        <taxon>Chelicerata</taxon>
        <taxon>Arachnida</taxon>
        <taxon>Araneae</taxon>
        <taxon>Araneomorphae</taxon>
        <taxon>Entelegynae</taxon>
        <taxon>Araneoidea</taxon>
        <taxon>Nephilidae</taxon>
        <taxon>Nephila</taxon>
    </lineage>
</organism>
<gene>
    <name evidence="5" type="ORF">NPIL_89421</name>
</gene>
<evidence type="ECO:0008006" key="7">
    <source>
        <dbReference type="Google" id="ProtNLM"/>
    </source>
</evidence>
<evidence type="ECO:0000256" key="4">
    <source>
        <dbReference type="SAM" id="SignalP"/>
    </source>
</evidence>
<keyword evidence="6" id="KW-1185">Reference proteome</keyword>
<keyword evidence="3" id="KW-1015">Disulfide bond</keyword>
<feature type="signal peptide" evidence="4">
    <location>
        <begin position="1"/>
        <end position="19"/>
    </location>
</feature>
<evidence type="ECO:0000313" key="5">
    <source>
        <dbReference type="EMBL" id="GFS88311.1"/>
    </source>
</evidence>
<protein>
    <recommendedName>
        <fullName evidence="7">Spider venom protein</fullName>
    </recommendedName>
</protein>
<evidence type="ECO:0000256" key="1">
    <source>
        <dbReference type="ARBA" id="ARBA00004613"/>
    </source>
</evidence>
<dbReference type="InterPro" id="IPR011142">
    <property type="entry name" value="Spider_toxin_CSTX_Knottin_CS"/>
</dbReference>
<proteinExistence type="predicted"/>
<dbReference type="EMBL" id="BMAW01052957">
    <property type="protein sequence ID" value="GFS88311.1"/>
    <property type="molecule type" value="Genomic_DNA"/>
</dbReference>
<dbReference type="GO" id="GO:0005576">
    <property type="term" value="C:extracellular region"/>
    <property type="evidence" value="ECO:0007669"/>
    <property type="project" value="UniProtKB-SubCell"/>
</dbReference>
<comment type="caution">
    <text evidence="5">The sequence shown here is derived from an EMBL/GenBank/DDBJ whole genome shotgun (WGS) entry which is preliminary data.</text>
</comment>
<evidence type="ECO:0000256" key="2">
    <source>
        <dbReference type="ARBA" id="ARBA00022525"/>
    </source>
</evidence>
<dbReference type="OrthoDB" id="6430252at2759"/>
<comment type="subcellular location">
    <subcellularLocation>
        <location evidence="1">Secreted</location>
    </subcellularLocation>
</comment>
<keyword evidence="4" id="KW-0732">Signal</keyword>
<dbReference type="InterPro" id="IPR019553">
    <property type="entry name" value="Spider_toxin_CSTX_knottin"/>
</dbReference>
<name>A0A8X6N1G0_NEPPI</name>
<feature type="chain" id="PRO_5036462376" description="Spider venom protein" evidence="4">
    <location>
        <begin position="20"/>
        <end position="118"/>
    </location>
</feature>
<dbReference type="Proteomes" id="UP000887013">
    <property type="component" value="Unassembled WGS sequence"/>
</dbReference>
<dbReference type="Pfam" id="PF10530">
    <property type="entry name" value="Toxin_35"/>
    <property type="match status" value="1"/>
</dbReference>
<dbReference type="PROSITE" id="PS60029">
    <property type="entry name" value="SPIDER_CSTX"/>
    <property type="match status" value="1"/>
</dbReference>
<sequence>MKTIIYLAIVSALVGYVLSEDMFDDEDLLLDEEHSDLYEIDQDLNDENSERSDKCIPEYHDCTKNKHGCCRSSHFKYKCKCFYVEGKNGQETNKEKCTCQLSRSSRFLEDVFGKFGKR</sequence>
<evidence type="ECO:0000256" key="3">
    <source>
        <dbReference type="ARBA" id="ARBA00023157"/>
    </source>
</evidence>
<dbReference type="AlphaFoldDB" id="A0A8X6N1G0"/>
<accession>A0A8X6N1G0</accession>
<reference evidence="5" key="1">
    <citation type="submission" date="2020-08" db="EMBL/GenBank/DDBJ databases">
        <title>Multicomponent nature underlies the extraordinary mechanical properties of spider dragline silk.</title>
        <authorList>
            <person name="Kono N."/>
            <person name="Nakamura H."/>
            <person name="Mori M."/>
            <person name="Yoshida Y."/>
            <person name="Ohtoshi R."/>
            <person name="Malay A.D."/>
            <person name="Moran D.A.P."/>
            <person name="Tomita M."/>
            <person name="Numata K."/>
            <person name="Arakawa K."/>
        </authorList>
    </citation>
    <scope>NUCLEOTIDE SEQUENCE</scope>
</reference>